<evidence type="ECO:0000313" key="3">
    <source>
        <dbReference type="Proteomes" id="UP000324222"/>
    </source>
</evidence>
<dbReference type="AlphaFoldDB" id="A0A5B7EAC7"/>
<accession>A0A5B7EAC7</accession>
<reference evidence="2 3" key="1">
    <citation type="submission" date="2019-05" db="EMBL/GenBank/DDBJ databases">
        <title>Another draft genome of Portunus trituberculatus and its Hox gene families provides insights of decapod evolution.</title>
        <authorList>
            <person name="Jeong J.-H."/>
            <person name="Song I."/>
            <person name="Kim S."/>
            <person name="Choi T."/>
            <person name="Kim D."/>
            <person name="Ryu S."/>
            <person name="Kim W."/>
        </authorList>
    </citation>
    <scope>NUCLEOTIDE SEQUENCE [LARGE SCALE GENOMIC DNA]</scope>
    <source>
        <tissue evidence="2">Muscle</tissue>
    </source>
</reference>
<sequence>MGRVGLTVAMYVVYSTGIGIQGLNTSPYDMRFGGHGHKSGPAGIQQNDAETGDPKLRPFAFISASYGDKDQARGSVHPDQL</sequence>
<dbReference type="Proteomes" id="UP000324222">
    <property type="component" value="Unassembled WGS sequence"/>
</dbReference>
<dbReference type="EMBL" id="VSRR010002205">
    <property type="protein sequence ID" value="MPC30166.1"/>
    <property type="molecule type" value="Genomic_DNA"/>
</dbReference>
<evidence type="ECO:0000256" key="1">
    <source>
        <dbReference type="SAM" id="MobiDB-lite"/>
    </source>
</evidence>
<organism evidence="2 3">
    <name type="scientific">Portunus trituberculatus</name>
    <name type="common">Swimming crab</name>
    <name type="synonym">Neptunus trituberculatus</name>
    <dbReference type="NCBI Taxonomy" id="210409"/>
    <lineage>
        <taxon>Eukaryota</taxon>
        <taxon>Metazoa</taxon>
        <taxon>Ecdysozoa</taxon>
        <taxon>Arthropoda</taxon>
        <taxon>Crustacea</taxon>
        <taxon>Multicrustacea</taxon>
        <taxon>Malacostraca</taxon>
        <taxon>Eumalacostraca</taxon>
        <taxon>Eucarida</taxon>
        <taxon>Decapoda</taxon>
        <taxon>Pleocyemata</taxon>
        <taxon>Brachyura</taxon>
        <taxon>Eubrachyura</taxon>
        <taxon>Portunoidea</taxon>
        <taxon>Portunidae</taxon>
        <taxon>Portuninae</taxon>
        <taxon>Portunus</taxon>
    </lineage>
</organism>
<gene>
    <name evidence="2" type="ORF">E2C01_023425</name>
</gene>
<evidence type="ECO:0000313" key="2">
    <source>
        <dbReference type="EMBL" id="MPC30166.1"/>
    </source>
</evidence>
<protein>
    <submittedName>
        <fullName evidence="2">Uncharacterized protein</fullName>
    </submittedName>
</protein>
<name>A0A5B7EAC7_PORTR</name>
<keyword evidence="3" id="KW-1185">Reference proteome</keyword>
<proteinExistence type="predicted"/>
<comment type="caution">
    <text evidence="2">The sequence shown here is derived from an EMBL/GenBank/DDBJ whole genome shotgun (WGS) entry which is preliminary data.</text>
</comment>
<feature type="region of interest" description="Disordered" evidence="1">
    <location>
        <begin position="31"/>
        <end position="53"/>
    </location>
</feature>